<protein>
    <submittedName>
        <fullName evidence="4">Superoxide dismutase family protein</fullName>
    </submittedName>
</protein>
<gene>
    <name evidence="4" type="ORF">FPZ22_06865</name>
</gene>
<feature type="domain" description="Superoxide dismutase copper/zinc binding" evidence="3">
    <location>
        <begin position="59"/>
        <end position="174"/>
    </location>
</feature>
<dbReference type="SUPFAM" id="SSF49329">
    <property type="entry name" value="Cu,Zn superoxide dismutase-like"/>
    <property type="match status" value="1"/>
</dbReference>
<evidence type="ECO:0000259" key="3">
    <source>
        <dbReference type="Pfam" id="PF00080"/>
    </source>
</evidence>
<dbReference type="OrthoDB" id="5975783at2"/>
<sequence length="185" mass="17570">MHRPLAALLAAGLLAACAGTPPSAPASAVSREPPSPRAAAGSASLAHANLSSASATLASGRITLRAESGGVRLSGEVGGLSRNGAHVLQVHARGDCSAIDASSAGPYFDASGAGAASGGSDRIIASERGVARVDQLVTGAVLGGGAPNDIAGKSLVVLGSTAGATGARIACGVITIAPEGASSKE</sequence>
<evidence type="ECO:0000256" key="1">
    <source>
        <dbReference type="ARBA" id="ARBA00010457"/>
    </source>
</evidence>
<dbReference type="Gene3D" id="2.60.40.200">
    <property type="entry name" value="Superoxide dismutase, copper/zinc binding domain"/>
    <property type="match status" value="1"/>
</dbReference>
<name>A0A518N423_9GAMM</name>
<comment type="similarity">
    <text evidence="1">Belongs to the Cu-Zn superoxide dismutase family.</text>
</comment>
<dbReference type="PANTHER" id="PTHR10003">
    <property type="entry name" value="SUPEROXIDE DISMUTASE CU-ZN -RELATED"/>
    <property type="match status" value="1"/>
</dbReference>
<dbReference type="GO" id="GO:0005507">
    <property type="term" value="F:copper ion binding"/>
    <property type="evidence" value="ECO:0007669"/>
    <property type="project" value="InterPro"/>
</dbReference>
<evidence type="ECO:0000313" key="5">
    <source>
        <dbReference type="Proteomes" id="UP000316584"/>
    </source>
</evidence>
<dbReference type="GO" id="GO:0006801">
    <property type="term" value="P:superoxide metabolic process"/>
    <property type="evidence" value="ECO:0007669"/>
    <property type="project" value="InterPro"/>
</dbReference>
<evidence type="ECO:0000256" key="2">
    <source>
        <dbReference type="SAM" id="SignalP"/>
    </source>
</evidence>
<accession>A0A518N423</accession>
<evidence type="ECO:0000313" key="4">
    <source>
        <dbReference type="EMBL" id="QDW66648.1"/>
    </source>
</evidence>
<organism evidence="4 5">
    <name type="scientific">Luteimonas granuli</name>
    <dbReference type="NCBI Taxonomy" id="1176533"/>
    <lineage>
        <taxon>Bacteria</taxon>
        <taxon>Pseudomonadati</taxon>
        <taxon>Pseudomonadota</taxon>
        <taxon>Gammaproteobacteria</taxon>
        <taxon>Lysobacterales</taxon>
        <taxon>Lysobacteraceae</taxon>
        <taxon>Luteimonas</taxon>
    </lineage>
</organism>
<feature type="chain" id="PRO_5022067043" evidence="2">
    <location>
        <begin position="27"/>
        <end position="185"/>
    </location>
</feature>
<dbReference type="RefSeq" id="WP_144891582.1">
    <property type="nucleotide sequence ID" value="NZ_CP042218.1"/>
</dbReference>
<dbReference type="InterPro" id="IPR036423">
    <property type="entry name" value="SOD-like_Cu/Zn_dom_sf"/>
</dbReference>
<keyword evidence="2" id="KW-0732">Signal</keyword>
<dbReference type="AlphaFoldDB" id="A0A518N423"/>
<dbReference type="PROSITE" id="PS51257">
    <property type="entry name" value="PROKAR_LIPOPROTEIN"/>
    <property type="match status" value="1"/>
</dbReference>
<dbReference type="Pfam" id="PF00080">
    <property type="entry name" value="Sod_Cu"/>
    <property type="match status" value="1"/>
</dbReference>
<proteinExistence type="inferred from homology"/>
<dbReference type="Proteomes" id="UP000316584">
    <property type="component" value="Chromosome"/>
</dbReference>
<feature type="signal peptide" evidence="2">
    <location>
        <begin position="1"/>
        <end position="26"/>
    </location>
</feature>
<dbReference type="InterPro" id="IPR001424">
    <property type="entry name" value="SOD_Cu_Zn_dom"/>
</dbReference>
<dbReference type="InterPro" id="IPR024134">
    <property type="entry name" value="SOD_Cu/Zn_/chaperone"/>
</dbReference>
<dbReference type="KEGG" id="lug:FPZ22_06865"/>
<reference evidence="4 5" key="1">
    <citation type="submission" date="2019-07" db="EMBL/GenBank/DDBJ databases">
        <title>Full genome sequence of Luteimonas sp. Gr-4.</title>
        <authorList>
            <person name="Im W.-T."/>
        </authorList>
    </citation>
    <scope>NUCLEOTIDE SEQUENCE [LARGE SCALE GENOMIC DNA]</scope>
    <source>
        <strain evidence="4 5">Gr-4</strain>
    </source>
</reference>
<keyword evidence="5" id="KW-1185">Reference proteome</keyword>
<dbReference type="EMBL" id="CP042218">
    <property type="protein sequence ID" value="QDW66648.1"/>
    <property type="molecule type" value="Genomic_DNA"/>
</dbReference>